<sequence>MGNNAIQRCVFALFLFFNMLDGACLTGKRDIAIVIDESGSVMNVNYIKQLAFLQKVASAFSIGEQGTLFGAVAFNTKARLAFTLDQHKTKESLLTAIGSVSYVPGGTAIGAGIDFARQQVFTVANGDRTEVDDYIIVITDGYSADTVTSGIAARNAGFTLFAVGVDGYDPGDLIAATGDANKVFTAPDYDSLDGIVDQLINAFPCDYFCGEQVIGNESPVNPVNNADKFTGQAFLLTDEMYIPSCCGVVAGVEFVPSLSGTLEFIVWRRDGSGGHMYWLVGKSDVIITDSQVGTVVNYTFPVGSRIIITDGDTFGWYSTGAVIPAYALCVDASTCPGSYQRSTVTLLEPGITSDWGGSSVSAVSGRVYDFRVHATNNTAPSPTKQTTALIPDHLAVGDVVMTYAPVDPDKAEIFTHVLNHTYFYFDTSTGEIKVKSVLPRSYAKYSMSVLSTDSCRHQLTTTVVITTYNSVSVTHINDSVCCHISGVSPTSSNFLLNVTNNDPRVMIANESRFDNRLISDHYKLTLCCSDGLIATQNYLEVAVKAASRKRAYVPPGWFTMAVAMSMLPISTLIMSACIIMGVTCTCDQKGHVTTKSSKTKRDT</sequence>
<keyword evidence="1" id="KW-0106">Calcium</keyword>
<dbReference type="InterPro" id="IPR015919">
    <property type="entry name" value="Cadherin-like_sf"/>
</dbReference>
<organism evidence="6 7">
    <name type="scientific">Mizuhopecten yessoensis</name>
    <name type="common">Japanese scallop</name>
    <name type="synonym">Patinopecten yessoensis</name>
    <dbReference type="NCBI Taxonomy" id="6573"/>
    <lineage>
        <taxon>Eukaryota</taxon>
        <taxon>Metazoa</taxon>
        <taxon>Spiralia</taxon>
        <taxon>Lophotrochozoa</taxon>
        <taxon>Mollusca</taxon>
        <taxon>Bivalvia</taxon>
        <taxon>Autobranchia</taxon>
        <taxon>Pteriomorphia</taxon>
        <taxon>Pectinida</taxon>
        <taxon>Pectinoidea</taxon>
        <taxon>Pectinidae</taxon>
        <taxon>Mizuhopecten</taxon>
    </lineage>
</organism>
<evidence type="ECO:0000313" key="7">
    <source>
        <dbReference type="Proteomes" id="UP000242188"/>
    </source>
</evidence>
<comment type="caution">
    <text evidence="6">The sequence shown here is derived from an EMBL/GenBank/DDBJ whole genome shotgun (WGS) entry which is preliminary data.</text>
</comment>
<dbReference type="GO" id="GO:0007156">
    <property type="term" value="P:homophilic cell adhesion via plasma membrane adhesion molecules"/>
    <property type="evidence" value="ECO:0007669"/>
    <property type="project" value="InterPro"/>
</dbReference>
<dbReference type="Proteomes" id="UP000242188">
    <property type="component" value="Unassembled WGS sequence"/>
</dbReference>
<dbReference type="Gene3D" id="3.40.50.410">
    <property type="entry name" value="von Willebrand factor, type A domain"/>
    <property type="match status" value="1"/>
</dbReference>
<dbReference type="InterPro" id="IPR036465">
    <property type="entry name" value="vWFA_dom_sf"/>
</dbReference>
<feature type="domain" description="Cadherin" evidence="5">
    <location>
        <begin position="382"/>
        <end position="491"/>
    </location>
</feature>
<proteinExistence type="predicted"/>
<dbReference type="InterPro" id="IPR002126">
    <property type="entry name" value="Cadherin-like_dom"/>
</dbReference>
<evidence type="ECO:0000259" key="5">
    <source>
        <dbReference type="PROSITE" id="PS50268"/>
    </source>
</evidence>
<keyword evidence="2" id="KW-0472">Membrane</keyword>
<feature type="domain" description="VWFA" evidence="4">
    <location>
        <begin position="30"/>
        <end position="199"/>
    </location>
</feature>
<keyword evidence="7" id="KW-1185">Reference proteome</keyword>
<name>A0A210Q5Q5_MIZYE</name>
<evidence type="ECO:0000313" key="6">
    <source>
        <dbReference type="EMBL" id="OWF44074.1"/>
    </source>
</evidence>
<keyword evidence="3" id="KW-0732">Signal</keyword>
<feature type="signal peptide" evidence="3">
    <location>
        <begin position="1"/>
        <end position="22"/>
    </location>
</feature>
<dbReference type="PROSITE" id="PS50268">
    <property type="entry name" value="CADHERIN_2"/>
    <property type="match status" value="1"/>
</dbReference>
<evidence type="ECO:0000259" key="4">
    <source>
        <dbReference type="PROSITE" id="PS50234"/>
    </source>
</evidence>
<evidence type="ECO:0000256" key="2">
    <source>
        <dbReference type="SAM" id="Phobius"/>
    </source>
</evidence>
<evidence type="ECO:0000256" key="1">
    <source>
        <dbReference type="PROSITE-ProRule" id="PRU00043"/>
    </source>
</evidence>
<dbReference type="STRING" id="6573.A0A210Q5Q5"/>
<dbReference type="PANTHER" id="PTHR24020:SF84">
    <property type="entry name" value="VWFA DOMAIN-CONTAINING PROTEIN"/>
    <property type="match status" value="1"/>
</dbReference>
<dbReference type="InterPro" id="IPR050525">
    <property type="entry name" value="ECM_Assembly_Org"/>
</dbReference>
<feature type="transmembrane region" description="Helical" evidence="2">
    <location>
        <begin position="557"/>
        <end position="582"/>
    </location>
</feature>
<dbReference type="GO" id="GO:0016020">
    <property type="term" value="C:membrane"/>
    <property type="evidence" value="ECO:0007669"/>
    <property type="project" value="InterPro"/>
</dbReference>
<keyword evidence="6" id="KW-0176">Collagen</keyword>
<keyword evidence="2" id="KW-1133">Transmembrane helix</keyword>
<evidence type="ECO:0000256" key="3">
    <source>
        <dbReference type="SAM" id="SignalP"/>
    </source>
</evidence>
<dbReference type="SUPFAM" id="SSF53300">
    <property type="entry name" value="vWA-like"/>
    <property type="match status" value="1"/>
</dbReference>
<dbReference type="PROSITE" id="PS50234">
    <property type="entry name" value="VWFA"/>
    <property type="match status" value="1"/>
</dbReference>
<protein>
    <submittedName>
        <fullName evidence="6">Collagen alpha-1(XIV) chain</fullName>
    </submittedName>
</protein>
<dbReference type="OrthoDB" id="6151513at2759"/>
<reference evidence="6 7" key="1">
    <citation type="journal article" date="2017" name="Nat. Ecol. Evol.">
        <title>Scallop genome provides insights into evolution of bilaterian karyotype and development.</title>
        <authorList>
            <person name="Wang S."/>
            <person name="Zhang J."/>
            <person name="Jiao W."/>
            <person name="Li J."/>
            <person name="Xun X."/>
            <person name="Sun Y."/>
            <person name="Guo X."/>
            <person name="Huan P."/>
            <person name="Dong B."/>
            <person name="Zhang L."/>
            <person name="Hu X."/>
            <person name="Sun X."/>
            <person name="Wang J."/>
            <person name="Zhao C."/>
            <person name="Wang Y."/>
            <person name="Wang D."/>
            <person name="Huang X."/>
            <person name="Wang R."/>
            <person name="Lv J."/>
            <person name="Li Y."/>
            <person name="Zhang Z."/>
            <person name="Liu B."/>
            <person name="Lu W."/>
            <person name="Hui Y."/>
            <person name="Liang J."/>
            <person name="Zhou Z."/>
            <person name="Hou R."/>
            <person name="Li X."/>
            <person name="Liu Y."/>
            <person name="Li H."/>
            <person name="Ning X."/>
            <person name="Lin Y."/>
            <person name="Zhao L."/>
            <person name="Xing Q."/>
            <person name="Dou J."/>
            <person name="Li Y."/>
            <person name="Mao J."/>
            <person name="Guo H."/>
            <person name="Dou H."/>
            <person name="Li T."/>
            <person name="Mu C."/>
            <person name="Jiang W."/>
            <person name="Fu Q."/>
            <person name="Fu X."/>
            <person name="Miao Y."/>
            <person name="Liu J."/>
            <person name="Yu Q."/>
            <person name="Li R."/>
            <person name="Liao H."/>
            <person name="Li X."/>
            <person name="Kong Y."/>
            <person name="Jiang Z."/>
            <person name="Chourrout D."/>
            <person name="Li R."/>
            <person name="Bao Z."/>
        </authorList>
    </citation>
    <scope>NUCLEOTIDE SEQUENCE [LARGE SCALE GENOMIC DNA]</scope>
    <source>
        <strain evidence="6 7">PY_sf001</strain>
    </source>
</reference>
<dbReference type="SUPFAM" id="SSF49313">
    <property type="entry name" value="Cadherin-like"/>
    <property type="match status" value="1"/>
</dbReference>
<dbReference type="GO" id="GO:0005581">
    <property type="term" value="C:collagen trimer"/>
    <property type="evidence" value="ECO:0007669"/>
    <property type="project" value="UniProtKB-KW"/>
</dbReference>
<keyword evidence="2" id="KW-0812">Transmembrane</keyword>
<accession>A0A210Q5Q5</accession>
<dbReference type="AlphaFoldDB" id="A0A210Q5Q5"/>
<dbReference type="PANTHER" id="PTHR24020">
    <property type="entry name" value="COLLAGEN ALPHA"/>
    <property type="match status" value="1"/>
</dbReference>
<feature type="chain" id="PRO_5012194195" evidence="3">
    <location>
        <begin position="23"/>
        <end position="603"/>
    </location>
</feature>
<dbReference type="InterPro" id="IPR002035">
    <property type="entry name" value="VWF_A"/>
</dbReference>
<dbReference type="SMART" id="SM00327">
    <property type="entry name" value="VWA"/>
    <property type="match status" value="1"/>
</dbReference>
<gene>
    <name evidence="6" type="ORF">KP79_PYT21114</name>
</gene>
<dbReference type="GO" id="GO:0005509">
    <property type="term" value="F:calcium ion binding"/>
    <property type="evidence" value="ECO:0007669"/>
    <property type="project" value="UniProtKB-UniRule"/>
</dbReference>
<dbReference type="Gene3D" id="2.60.40.60">
    <property type="entry name" value="Cadherins"/>
    <property type="match status" value="1"/>
</dbReference>
<dbReference type="Pfam" id="PF00092">
    <property type="entry name" value="VWA"/>
    <property type="match status" value="1"/>
</dbReference>
<dbReference type="EMBL" id="NEDP02004925">
    <property type="protein sequence ID" value="OWF44074.1"/>
    <property type="molecule type" value="Genomic_DNA"/>
</dbReference>